<dbReference type="Gene3D" id="3.40.50.300">
    <property type="entry name" value="P-loop containing nucleotide triphosphate hydrolases"/>
    <property type="match status" value="1"/>
</dbReference>
<evidence type="ECO:0000313" key="3">
    <source>
        <dbReference type="EMBL" id="PYH48701.1"/>
    </source>
</evidence>
<keyword evidence="4" id="KW-1185">Reference proteome</keyword>
<dbReference type="Proteomes" id="UP000248349">
    <property type="component" value="Unassembled WGS sequence"/>
</dbReference>
<dbReference type="EMBL" id="KZ821220">
    <property type="protein sequence ID" value="PYH48701.1"/>
    <property type="molecule type" value="Genomic_DNA"/>
</dbReference>
<dbReference type="RefSeq" id="XP_025434683.1">
    <property type="nucleotide sequence ID" value="XM_025571546.1"/>
</dbReference>
<evidence type="ECO:0000313" key="4">
    <source>
        <dbReference type="Proteomes" id="UP000248349"/>
    </source>
</evidence>
<gene>
    <name evidence="3" type="ORF">BP01DRAFT_288615</name>
</gene>
<evidence type="ECO:0000259" key="2">
    <source>
        <dbReference type="Pfam" id="PF24883"/>
    </source>
</evidence>
<protein>
    <recommendedName>
        <fullName evidence="2">Nephrocystin 3-like N-terminal domain-containing protein</fullName>
    </recommendedName>
</protein>
<sequence>NRAILDWISKAPPGADHAQTREKGKLNREYAGAGQWLFSSAEFVHWSTTTDISLPIFWLCGPGTLGLIQPARYSCLVIEKYLEGPHIPGSNAERIAYFYCTRKQGQQEESSPQAILQSLVRQLAWAMDDLSIAKIVKERYQRAQRLEGYGKSELSVEDCVDLLTQLIADHQHTIVIVDALDECADPDMLLLCLKRIHSSCADRLRLFVSSRMHIGVQHIFSEPIRTEIGRENRGDMDFYIRTEVEANKWRLEQCNAGDLASTLMGLLSSRAQGM</sequence>
<dbReference type="OrthoDB" id="7464126at2759"/>
<name>A0A318ZM61_9EURO</name>
<dbReference type="STRING" id="1450539.A0A318ZM61"/>
<dbReference type="Pfam" id="PF24883">
    <property type="entry name" value="NPHP3_N"/>
    <property type="match status" value="1"/>
</dbReference>
<feature type="domain" description="Nephrocystin 3-like N-terminal" evidence="2">
    <location>
        <begin position="32"/>
        <end position="211"/>
    </location>
</feature>
<feature type="non-terminal residue" evidence="3">
    <location>
        <position position="1"/>
    </location>
</feature>
<dbReference type="PANTHER" id="PTHR10039:SF16">
    <property type="entry name" value="GPI INOSITOL-DEACYLASE"/>
    <property type="match status" value="1"/>
</dbReference>
<evidence type="ECO:0000256" key="1">
    <source>
        <dbReference type="ARBA" id="ARBA00022737"/>
    </source>
</evidence>
<keyword evidence="1" id="KW-0677">Repeat</keyword>
<dbReference type="GeneID" id="37072774"/>
<proteinExistence type="predicted"/>
<dbReference type="InterPro" id="IPR056884">
    <property type="entry name" value="NPHP3-like_N"/>
</dbReference>
<reference evidence="3 4" key="1">
    <citation type="submission" date="2016-12" db="EMBL/GenBank/DDBJ databases">
        <title>The genomes of Aspergillus section Nigri reveals drivers in fungal speciation.</title>
        <authorList>
            <consortium name="DOE Joint Genome Institute"/>
            <person name="Vesth T.C."/>
            <person name="Nybo J."/>
            <person name="Theobald S."/>
            <person name="Brandl J."/>
            <person name="Frisvad J.C."/>
            <person name="Nielsen K.F."/>
            <person name="Lyhne E.K."/>
            <person name="Kogle M.E."/>
            <person name="Kuo A."/>
            <person name="Riley R."/>
            <person name="Clum A."/>
            <person name="Nolan M."/>
            <person name="Lipzen A."/>
            <person name="Salamov A."/>
            <person name="Henrissat B."/>
            <person name="Wiebenga A."/>
            <person name="De Vries R.P."/>
            <person name="Grigoriev I.V."/>
            <person name="Mortensen U.H."/>
            <person name="Andersen M.R."/>
            <person name="Baker S.E."/>
        </authorList>
    </citation>
    <scope>NUCLEOTIDE SEQUENCE [LARGE SCALE GENOMIC DNA]</scope>
    <source>
        <strain evidence="3 4">JOP 1030-1</strain>
    </source>
</reference>
<dbReference type="PANTHER" id="PTHR10039">
    <property type="entry name" value="AMELOGENIN"/>
    <property type="match status" value="1"/>
</dbReference>
<dbReference type="AlphaFoldDB" id="A0A318ZM61"/>
<accession>A0A318ZM61</accession>
<dbReference type="InterPro" id="IPR027417">
    <property type="entry name" value="P-loop_NTPase"/>
</dbReference>
<organism evidence="3 4">
    <name type="scientific">Aspergillus saccharolyticus JOP 1030-1</name>
    <dbReference type="NCBI Taxonomy" id="1450539"/>
    <lineage>
        <taxon>Eukaryota</taxon>
        <taxon>Fungi</taxon>
        <taxon>Dikarya</taxon>
        <taxon>Ascomycota</taxon>
        <taxon>Pezizomycotina</taxon>
        <taxon>Eurotiomycetes</taxon>
        <taxon>Eurotiomycetidae</taxon>
        <taxon>Eurotiales</taxon>
        <taxon>Aspergillaceae</taxon>
        <taxon>Aspergillus</taxon>
        <taxon>Aspergillus subgen. Circumdati</taxon>
    </lineage>
</organism>